<comment type="caution">
    <text evidence="2">The sequence shown here is derived from an EMBL/GenBank/DDBJ whole genome shotgun (WGS) entry which is preliminary data.</text>
</comment>
<proteinExistence type="predicted"/>
<dbReference type="Pfam" id="PF02566">
    <property type="entry name" value="OsmC"/>
    <property type="match status" value="1"/>
</dbReference>
<dbReference type="Proteomes" id="UP001144396">
    <property type="component" value="Unassembled WGS sequence"/>
</dbReference>
<name>A0A9W6CRD1_9MICO</name>
<evidence type="ECO:0008006" key="4">
    <source>
        <dbReference type="Google" id="ProtNLM"/>
    </source>
</evidence>
<protein>
    <recommendedName>
        <fullName evidence="4">OsmC family peroxiredoxin</fullName>
    </recommendedName>
</protein>
<organism evidence="2 3">
    <name type="scientific">Agromyces rhizosphaerae</name>
    <dbReference type="NCBI Taxonomy" id="88374"/>
    <lineage>
        <taxon>Bacteria</taxon>
        <taxon>Bacillati</taxon>
        <taxon>Actinomycetota</taxon>
        <taxon>Actinomycetes</taxon>
        <taxon>Micrococcales</taxon>
        <taxon>Microbacteriaceae</taxon>
        <taxon>Agromyces</taxon>
    </lineage>
</organism>
<evidence type="ECO:0000256" key="1">
    <source>
        <dbReference type="SAM" id="MobiDB-lite"/>
    </source>
</evidence>
<dbReference type="Gene3D" id="3.30.300.20">
    <property type="match status" value="1"/>
</dbReference>
<dbReference type="InterPro" id="IPR015946">
    <property type="entry name" value="KH_dom-like_a/b"/>
</dbReference>
<dbReference type="EMBL" id="BSDP01000001">
    <property type="protein sequence ID" value="GLI27461.1"/>
    <property type="molecule type" value="Genomic_DNA"/>
</dbReference>
<feature type="compositionally biased region" description="Low complexity" evidence="1">
    <location>
        <begin position="14"/>
        <end position="27"/>
    </location>
</feature>
<dbReference type="AlphaFoldDB" id="A0A9W6CRD1"/>
<reference evidence="2" key="1">
    <citation type="submission" date="2022-12" db="EMBL/GenBank/DDBJ databases">
        <title>Reference genome sequencing for broad-spectrum identification of bacterial and archaeal isolates by mass spectrometry.</title>
        <authorList>
            <person name="Sekiguchi Y."/>
            <person name="Tourlousse D.M."/>
        </authorList>
    </citation>
    <scope>NUCLEOTIDE SEQUENCE</scope>
    <source>
        <strain evidence="2">14</strain>
    </source>
</reference>
<dbReference type="PANTHER" id="PTHR35368:SF1">
    <property type="entry name" value="HYDROPEROXIDE REDUCTASE"/>
    <property type="match status" value="1"/>
</dbReference>
<accession>A0A9W6CRD1</accession>
<dbReference type="InterPro" id="IPR036102">
    <property type="entry name" value="OsmC/Ohrsf"/>
</dbReference>
<evidence type="ECO:0000313" key="3">
    <source>
        <dbReference type="Proteomes" id="UP001144396"/>
    </source>
</evidence>
<dbReference type="SUPFAM" id="SSF82784">
    <property type="entry name" value="OsmC-like"/>
    <property type="match status" value="1"/>
</dbReference>
<dbReference type="PANTHER" id="PTHR35368">
    <property type="entry name" value="HYDROPEROXIDE REDUCTASE"/>
    <property type="match status" value="1"/>
</dbReference>
<keyword evidence="3" id="KW-1185">Reference proteome</keyword>
<sequence length="221" mass="23965">MSPERTAARGGQGADAASNPSAESPAPIVDRQALRASMHRSSARLWKDAEAGVVRPWVSASLERDVTAVSRFTQYGTDVEFRADEAPDRGGAGSAPSPMRYLLSGIAFCVLGWAAKTWSSRDVAVLRLDLDVRTLLDTRGELGVGDAPPHPQWFVLDVRVEDTATDAAAVGMLREAVARCPISALMSRAVPVHLMLEHNGRSVLDERPAELRTEHEQEQTR</sequence>
<dbReference type="InterPro" id="IPR052924">
    <property type="entry name" value="OsmC/Ohr_hydroprdx_reductase"/>
</dbReference>
<feature type="region of interest" description="Disordered" evidence="1">
    <location>
        <begin position="1"/>
        <end position="32"/>
    </location>
</feature>
<dbReference type="InterPro" id="IPR003718">
    <property type="entry name" value="OsmC/Ohr_fam"/>
</dbReference>
<dbReference type="RefSeq" id="WP_281884025.1">
    <property type="nucleotide sequence ID" value="NZ_BSDP01000001.1"/>
</dbReference>
<gene>
    <name evidence="2" type="ORF">ARHIZOSPH14_17030</name>
</gene>
<evidence type="ECO:0000313" key="2">
    <source>
        <dbReference type="EMBL" id="GLI27461.1"/>
    </source>
</evidence>